<evidence type="ECO:0000256" key="1">
    <source>
        <dbReference type="SAM" id="MobiDB-lite"/>
    </source>
</evidence>
<evidence type="ECO:0000313" key="3">
    <source>
        <dbReference type="Proteomes" id="UP000242287"/>
    </source>
</evidence>
<feature type="region of interest" description="Disordered" evidence="1">
    <location>
        <begin position="646"/>
        <end position="731"/>
    </location>
</feature>
<evidence type="ECO:0000313" key="2">
    <source>
        <dbReference type="EMBL" id="PFH54632.1"/>
    </source>
</evidence>
<keyword evidence="3" id="KW-1185">Reference proteome</keyword>
<sequence>MSTSTSIHSIVQTAPENAALDTTVDSLTESLAKSNLQGDYTHSLPSDQLEKTFKRRPPILVYTRSQLLSLYNSPLVHPPQNMPELKDWFGTDLDQIALRKDADPLPSNNVRDRRFRRDAEDGDSASRPSFRSTVSQPSQMGNFKHQSLRSNDRDKERDKDFDKDRERDMRDREGQERLRHLSDKYDRDRLTLPMSGLRGKERETGSNSSTRITSHSQSVLPSRRTENRDGSKKKAGEAAEDWRKGTDNGRRDRDDRERPRSRARDSSRSRRESSLPRRERNHDNDEKDRREDREKDRTYRERERDEYRRDKDSYRRDRDRDADKDTEYDDPRHWRDDGKRDERMAARRDRENRDKTRERDRPSHDVGWDVSGDRRWNADERESRSKRSTRDRKPGQVDDGRERDDRREKERDRERDREKEKEPAWMDTYIPSGPSYGILGGKGADGEQDGIQVWKKEMKEREQKEKGILISSKVSDTVVGGDIEKVELPEKQLDEIQLFKLLMKREEERKKVEASSTLQSPQIDISSNPSQLQPNPSNGGSYDLFPSTADHLTVSLQSFIDTHDAIQTQNREIGKETTAQINAVSPSQTELHRVSGARYLSHPIQQEGSSIEKPVNEQMTQYNPPSASRLLAFGRAPVPISKSPAIASLTTNEQPMISDPSYGQLTKKPESSQTSPGFSPFNENRPLPPEDPLQGIAVLDMPRRRHPERPSPKTDMNAQDGSFPDTTNVGYLGTKGSRFAKFFDSKTRESSIPIPKAHTPTGHSPSSPIPVQRPEQGLYDGIHGNPNEPRTLEDIFSMLNNSSQGHRANTINPNAMNHISSAQQAQNNLQLFQQTAFQQLPHQLQTNHRLEPLYESRLDDRNFVPDGMVPGLRTVPPRGRDTLYSEGLEDVVPHLQRQQQQRVDAIYSGGAPMFAPQGGRNVGIPMQHAHFRGGPSPISGQQGPLPNTQRLPPGLANLGGRPPHDPTQFLGMPGVPSPNVHNMPLNVHPAQPNFNTFVANGNLGYNGPQLRGPLPPHQLQNAVNHTLGNLNPQNSLNPGQAQFLAMGGASLGGLRNVNNGLTPQQGQGPQLQNPLLSMRQQQPIHPHLLPPHLQQQGLPGPTNQPTHDLMALLMGGPHRE</sequence>
<feature type="compositionally biased region" description="Basic and acidic residues" evidence="1">
    <location>
        <begin position="391"/>
        <end position="424"/>
    </location>
</feature>
<gene>
    <name evidence="2" type="ORF">AMATHDRAFT_44461</name>
</gene>
<proteinExistence type="predicted"/>
<feature type="compositionally biased region" description="Basic and acidic residues" evidence="1">
    <location>
        <begin position="223"/>
        <end position="385"/>
    </location>
</feature>
<organism evidence="2 3">
    <name type="scientific">Amanita thiersii Skay4041</name>
    <dbReference type="NCBI Taxonomy" id="703135"/>
    <lineage>
        <taxon>Eukaryota</taxon>
        <taxon>Fungi</taxon>
        <taxon>Dikarya</taxon>
        <taxon>Basidiomycota</taxon>
        <taxon>Agaricomycotina</taxon>
        <taxon>Agaricomycetes</taxon>
        <taxon>Agaricomycetidae</taxon>
        <taxon>Agaricales</taxon>
        <taxon>Pluteineae</taxon>
        <taxon>Amanitaceae</taxon>
        <taxon>Amanita</taxon>
    </lineage>
</organism>
<reference evidence="2 3" key="1">
    <citation type="submission" date="2014-02" db="EMBL/GenBank/DDBJ databases">
        <title>Transposable element dynamics among asymbiotic and ectomycorrhizal Amanita fungi.</title>
        <authorList>
            <consortium name="DOE Joint Genome Institute"/>
            <person name="Hess J."/>
            <person name="Skrede I."/>
            <person name="Wolfe B."/>
            <person name="LaButti K."/>
            <person name="Ohm R.A."/>
            <person name="Grigoriev I.V."/>
            <person name="Pringle A."/>
        </authorList>
    </citation>
    <scope>NUCLEOTIDE SEQUENCE [LARGE SCALE GENOMIC DNA]</scope>
    <source>
        <strain evidence="2 3">SKay4041</strain>
    </source>
</reference>
<feature type="region of interest" description="Disordered" evidence="1">
    <location>
        <begin position="744"/>
        <end position="790"/>
    </location>
</feature>
<dbReference type="AlphaFoldDB" id="A0A2A9P1Q9"/>
<dbReference type="STRING" id="703135.A0A2A9P1Q9"/>
<feature type="compositionally biased region" description="Polar residues" evidence="1">
    <location>
        <begin position="514"/>
        <end position="525"/>
    </location>
</feature>
<feature type="compositionally biased region" description="Low complexity" evidence="1">
    <location>
        <begin position="1087"/>
        <end position="1101"/>
    </location>
</feature>
<feature type="compositionally biased region" description="Polar residues" evidence="1">
    <location>
        <begin position="714"/>
        <end position="729"/>
    </location>
</feature>
<name>A0A2A9P1Q9_9AGAR</name>
<dbReference type="EMBL" id="KZ301969">
    <property type="protein sequence ID" value="PFH54632.1"/>
    <property type="molecule type" value="Genomic_DNA"/>
</dbReference>
<protein>
    <submittedName>
        <fullName evidence="2">Uncharacterized protein</fullName>
    </submittedName>
</protein>
<feature type="compositionally biased region" description="Basic and acidic residues" evidence="1">
    <location>
        <begin position="110"/>
        <end position="119"/>
    </location>
</feature>
<feature type="region of interest" description="Disordered" evidence="1">
    <location>
        <begin position="1087"/>
        <end position="1109"/>
    </location>
</feature>
<feature type="compositionally biased region" description="Basic and acidic residues" evidence="1">
    <location>
        <begin position="150"/>
        <end position="190"/>
    </location>
</feature>
<feature type="region of interest" description="Disordered" evidence="1">
    <location>
        <begin position="99"/>
        <end position="444"/>
    </location>
</feature>
<feature type="compositionally biased region" description="Low complexity" evidence="1">
    <location>
        <begin position="526"/>
        <end position="538"/>
    </location>
</feature>
<dbReference type="Proteomes" id="UP000242287">
    <property type="component" value="Unassembled WGS sequence"/>
</dbReference>
<accession>A0A2A9P1Q9</accession>
<feature type="compositionally biased region" description="Polar residues" evidence="1">
    <location>
        <begin position="126"/>
        <end position="149"/>
    </location>
</feature>
<dbReference type="OrthoDB" id="2504266at2759"/>
<feature type="region of interest" description="Disordered" evidence="1">
    <location>
        <begin position="511"/>
        <end position="540"/>
    </location>
</feature>
<feature type="compositionally biased region" description="Polar residues" evidence="1">
    <location>
        <begin position="205"/>
        <end position="220"/>
    </location>
</feature>